<dbReference type="Proteomes" id="UP000317122">
    <property type="component" value="Unassembled WGS sequence"/>
</dbReference>
<organism evidence="1 2">
    <name type="scientific">Mesorhizobium tianshanense</name>
    <dbReference type="NCBI Taxonomy" id="39844"/>
    <lineage>
        <taxon>Bacteria</taxon>
        <taxon>Pseudomonadati</taxon>
        <taxon>Pseudomonadota</taxon>
        <taxon>Alphaproteobacteria</taxon>
        <taxon>Hyphomicrobiales</taxon>
        <taxon>Phyllobacteriaceae</taxon>
        <taxon>Mesorhizobium</taxon>
    </lineage>
</organism>
<dbReference type="EMBL" id="VLKT01000036">
    <property type="protein sequence ID" value="TWI29514.1"/>
    <property type="molecule type" value="Genomic_DNA"/>
</dbReference>
<accession>A0A562NBL7</accession>
<protein>
    <submittedName>
        <fullName evidence="1">Uncharacterized protein</fullName>
    </submittedName>
</protein>
<reference evidence="1 2" key="1">
    <citation type="journal article" date="2015" name="Stand. Genomic Sci.">
        <title>Genomic Encyclopedia of Bacterial and Archaeal Type Strains, Phase III: the genomes of soil and plant-associated and newly described type strains.</title>
        <authorList>
            <person name="Whitman W.B."/>
            <person name="Woyke T."/>
            <person name="Klenk H.P."/>
            <person name="Zhou Y."/>
            <person name="Lilburn T.G."/>
            <person name="Beck B.J."/>
            <person name="De Vos P."/>
            <person name="Vandamme P."/>
            <person name="Eisen J.A."/>
            <person name="Garrity G."/>
            <person name="Hugenholtz P."/>
            <person name="Kyrpides N.C."/>
        </authorList>
    </citation>
    <scope>NUCLEOTIDE SEQUENCE [LARGE SCALE GENOMIC DNA]</scope>
    <source>
        <strain evidence="1 2">CGMCC 1.2546</strain>
    </source>
</reference>
<proteinExistence type="predicted"/>
<gene>
    <name evidence="1" type="ORF">IQ26_05096</name>
</gene>
<comment type="caution">
    <text evidence="1">The sequence shown here is derived from an EMBL/GenBank/DDBJ whole genome shotgun (WGS) entry which is preliminary data.</text>
</comment>
<evidence type="ECO:0000313" key="2">
    <source>
        <dbReference type="Proteomes" id="UP000317122"/>
    </source>
</evidence>
<sequence length="253" mass="28041">MQMTSSPIFGHRASSVLADENEASVQAGTLGTNIHLPGEWLSSLVGYIAAALPGWRDDPRRPAQTNETGLTSELCARLNSVSHHSPGWDFLQFRREEPDDVRAGRSIDLVVAPSGALIWIAGREYSEYRTLLPIECKRLPTPNGKDRDEREYVFSQFSSTGGIQRFKAGHHAAAHIRAAMIGYVQARDIPFWRTQLDTWIDGLAATPVQGWSSADKLALATHHSATRIASLQSIHKREAGLEPILIDHLWIEM</sequence>
<dbReference type="AlphaFoldDB" id="A0A562NBL7"/>
<keyword evidence="2" id="KW-1185">Reference proteome</keyword>
<name>A0A562NBL7_9HYPH</name>
<evidence type="ECO:0000313" key="1">
    <source>
        <dbReference type="EMBL" id="TWI29514.1"/>
    </source>
</evidence>